<dbReference type="Proteomes" id="UP000294613">
    <property type="component" value="Unassembled WGS sequence"/>
</dbReference>
<dbReference type="RefSeq" id="WP_116441407.1">
    <property type="nucleotide sequence ID" value="NZ_BHEO01000002.1"/>
</dbReference>
<evidence type="ECO:0000313" key="1">
    <source>
        <dbReference type="EMBL" id="GBU04359.1"/>
    </source>
</evidence>
<proteinExistence type="predicted"/>
<dbReference type="Proteomes" id="UP000702954">
    <property type="component" value="Unassembled WGS sequence"/>
</dbReference>
<evidence type="ECO:0000313" key="2">
    <source>
        <dbReference type="EMBL" id="TCS66725.1"/>
    </source>
</evidence>
<reference evidence="1 4" key="1">
    <citation type="journal article" date="2018" name="Int. J. Syst. Evol. Microbiol.">
        <title>Draft Genome Sequence of Faecalimonas umbilicata JCM 30896T, an Acetate-Producing Bacterium Isolated from Human Feces.</title>
        <authorList>
            <person name="Sakamoto M."/>
            <person name="Ikeyama N."/>
            <person name="Yuki M."/>
            <person name="Ohkuma M."/>
        </authorList>
    </citation>
    <scope>NUCLEOTIDE SEQUENCE [LARGE SCALE GENOMIC DNA]</scope>
    <source>
        <strain evidence="1 4">EGH7</strain>
    </source>
</reference>
<gene>
    <name evidence="2" type="ORF">EDD74_11859</name>
    <name evidence="1" type="ORF">FAEUMB_09000</name>
</gene>
<keyword evidence="4" id="KW-1185">Reference proteome</keyword>
<protein>
    <submittedName>
        <fullName evidence="2">Uncharacterized protein DUF3877</fullName>
    </submittedName>
</protein>
<dbReference type="InterPro" id="IPR024539">
    <property type="entry name" value="DUF3877"/>
</dbReference>
<reference evidence="2 3" key="2">
    <citation type="submission" date="2019-03" db="EMBL/GenBank/DDBJ databases">
        <title>Genomic Encyclopedia of Type Strains, Phase IV (KMG-IV): sequencing the most valuable type-strain genomes for metagenomic binning, comparative biology and taxonomic classification.</title>
        <authorList>
            <person name="Goeker M."/>
        </authorList>
    </citation>
    <scope>NUCLEOTIDE SEQUENCE [LARGE SCALE GENOMIC DNA]</scope>
    <source>
        <strain evidence="2 3">DSM 103426</strain>
    </source>
</reference>
<evidence type="ECO:0000313" key="4">
    <source>
        <dbReference type="Proteomes" id="UP000702954"/>
    </source>
</evidence>
<name>A0A4R3JNA1_9FIRM</name>
<dbReference type="Pfam" id="PF12993">
    <property type="entry name" value="DUF3877"/>
    <property type="match status" value="1"/>
</dbReference>
<accession>A0A4R3JNA1</accession>
<dbReference type="AlphaFoldDB" id="A0A4R3JNA1"/>
<dbReference type="EMBL" id="SLZV01000018">
    <property type="protein sequence ID" value="TCS66725.1"/>
    <property type="molecule type" value="Genomic_DNA"/>
</dbReference>
<organism evidence="2 3">
    <name type="scientific">Faecalimonas umbilicata</name>
    <dbReference type="NCBI Taxonomy" id="1912855"/>
    <lineage>
        <taxon>Bacteria</taxon>
        <taxon>Bacillati</taxon>
        <taxon>Bacillota</taxon>
        <taxon>Clostridia</taxon>
        <taxon>Lachnospirales</taxon>
        <taxon>Lachnospiraceae</taxon>
        <taxon>Faecalimonas</taxon>
    </lineage>
</organism>
<sequence>MELAYQKLEQNLIDLIKEEQMKLGYQKETIRLYYPADSLLRLLGKELSIEELQQELEWFGTHTEYLGTVTVSHKKDRFCLCIPPEGAVYVHERAPENPFLKEWITAVAVHGCTLEKLLEICEKYSDHTVVEKIKEGEFDVLIYFADQKPDAYYYCVKFEGSHVIYHRFTKEDYEEMGF</sequence>
<evidence type="ECO:0000313" key="3">
    <source>
        <dbReference type="Proteomes" id="UP000294613"/>
    </source>
</evidence>
<comment type="caution">
    <text evidence="2">The sequence shown here is derived from an EMBL/GenBank/DDBJ whole genome shotgun (WGS) entry which is preliminary data.</text>
</comment>
<dbReference type="EMBL" id="BHEO01000002">
    <property type="protein sequence ID" value="GBU04359.1"/>
    <property type="molecule type" value="Genomic_DNA"/>
</dbReference>